<name>A0A6J7IM59_9ZZZZ</name>
<dbReference type="EMBL" id="CAFBMH010000146">
    <property type="protein sequence ID" value="CAB4931796.1"/>
    <property type="molecule type" value="Genomic_DNA"/>
</dbReference>
<dbReference type="EMBL" id="CAFABA010000100">
    <property type="protein sequence ID" value="CAB4834640.1"/>
    <property type="molecule type" value="Genomic_DNA"/>
</dbReference>
<evidence type="ECO:0000259" key="1">
    <source>
        <dbReference type="Pfam" id="PF13452"/>
    </source>
</evidence>
<reference evidence="4" key="1">
    <citation type="submission" date="2020-05" db="EMBL/GenBank/DDBJ databases">
        <authorList>
            <person name="Chiriac C."/>
            <person name="Salcher M."/>
            <person name="Ghai R."/>
            <person name="Kavagutti S V."/>
        </authorList>
    </citation>
    <scope>NUCLEOTIDE SEQUENCE</scope>
</reference>
<dbReference type="SUPFAM" id="SSF54637">
    <property type="entry name" value="Thioesterase/thiol ester dehydrase-isomerase"/>
    <property type="match status" value="2"/>
</dbReference>
<evidence type="ECO:0000313" key="3">
    <source>
        <dbReference type="EMBL" id="CAB4834640.1"/>
    </source>
</evidence>
<dbReference type="AlphaFoldDB" id="A0A6J7IM59"/>
<proteinExistence type="predicted"/>
<dbReference type="InterPro" id="IPR039569">
    <property type="entry name" value="FAS1-like_DH_region"/>
</dbReference>
<dbReference type="InterPro" id="IPR029069">
    <property type="entry name" value="HotDog_dom_sf"/>
</dbReference>
<organism evidence="4">
    <name type="scientific">freshwater metagenome</name>
    <dbReference type="NCBI Taxonomy" id="449393"/>
    <lineage>
        <taxon>unclassified sequences</taxon>
        <taxon>metagenomes</taxon>
        <taxon>ecological metagenomes</taxon>
    </lineage>
</organism>
<evidence type="ECO:0000313" key="4">
    <source>
        <dbReference type="EMBL" id="CAB4931796.1"/>
    </source>
</evidence>
<feature type="domain" description="FAS1-like dehydratase" evidence="1">
    <location>
        <begin position="32"/>
        <end position="143"/>
    </location>
</feature>
<protein>
    <submittedName>
        <fullName evidence="4">Unannotated protein</fullName>
    </submittedName>
</protein>
<dbReference type="Gene3D" id="3.10.129.10">
    <property type="entry name" value="Hotdog Thioesterase"/>
    <property type="match status" value="2"/>
</dbReference>
<dbReference type="Pfam" id="PF13452">
    <property type="entry name" value="FAS1_DH_region"/>
    <property type="match status" value="1"/>
</dbReference>
<dbReference type="EMBL" id="CAEZYR010000087">
    <property type="protein sequence ID" value="CAB4756625.1"/>
    <property type="molecule type" value="Genomic_DNA"/>
</dbReference>
<dbReference type="CDD" id="cd03441">
    <property type="entry name" value="R_hydratase_like"/>
    <property type="match status" value="1"/>
</dbReference>
<gene>
    <name evidence="2" type="ORF">UFOPK2754_02144</name>
    <name evidence="3" type="ORF">UFOPK3139_02145</name>
    <name evidence="4" type="ORF">UFOPK3543_02700</name>
</gene>
<accession>A0A6J7IM59</accession>
<evidence type="ECO:0000313" key="2">
    <source>
        <dbReference type="EMBL" id="CAB4756625.1"/>
    </source>
</evidence>
<sequence length="367" mass="40817">MISDAELDALRALVGIRLAVPARPHVEYATIDTIRNFARSTGDDNPLYCDPEAAGRSVHGGLIAPPLFPLATGTDAPDAPIAEPEALHLLRGAHVEVLLDTWHFHAPVRPGARLTRTDTLGEVTRPDGHALSVAVTVASRYTNGSTLHATHERQRRYHLDHRATPAPRDKAHYTDAEIDAIERDIAAWSRRGATPRRYHDIAPLERIGPLVKGPLTVTDLVAYRGGVGAGPFDVEPLELALRNRAKRPGFYDRTDTNAWDARERLHWDEAYAQQQGHISAYDYSHTRLVWAAQLLTDWMGDAGHLEWISFRQRENNYVGDTHRVRAIVERVVPREHDCAVEISFEMHNQLGGAPTAYGAASVRVPMR</sequence>